<feature type="coiled-coil region" evidence="10">
    <location>
        <begin position="517"/>
        <end position="558"/>
    </location>
</feature>
<dbReference type="GO" id="GO:0071555">
    <property type="term" value="P:cell wall organization"/>
    <property type="evidence" value="ECO:0007669"/>
    <property type="project" value="UniProtKB-KW"/>
</dbReference>
<dbReference type="FunFam" id="3.90.550.10:FF:000194">
    <property type="entry name" value="Cellulose synthase-like protein G2 isoform A"/>
    <property type="match status" value="1"/>
</dbReference>
<feature type="binding site" evidence="9">
    <location>
        <position position="633"/>
    </location>
    <ligand>
        <name>Mn(2+)</name>
        <dbReference type="ChEBI" id="CHEBI:29035"/>
    </ligand>
</feature>
<dbReference type="Pfam" id="PF03552">
    <property type="entry name" value="Cellulose_synt"/>
    <property type="match status" value="4"/>
</dbReference>
<proteinExistence type="predicted"/>
<keyword evidence="6 11" id="KW-0472">Membrane</keyword>
<dbReference type="GO" id="GO:0016760">
    <property type="term" value="F:cellulose synthase (UDP-forming) activity"/>
    <property type="evidence" value="ECO:0007669"/>
    <property type="project" value="InterPro"/>
</dbReference>
<evidence type="ECO:0000256" key="9">
    <source>
        <dbReference type="PIRSR" id="PIRSR605150-3"/>
    </source>
</evidence>
<evidence type="ECO:0000256" key="7">
    <source>
        <dbReference type="ARBA" id="ARBA00023316"/>
    </source>
</evidence>
<name>A0A1R3G9L1_COCAP</name>
<dbReference type="STRING" id="210143.A0A1R3G9L1"/>
<dbReference type="InterPro" id="IPR029044">
    <property type="entry name" value="Nucleotide-diphossugar_trans"/>
</dbReference>
<feature type="transmembrane region" description="Helical" evidence="11">
    <location>
        <begin position="844"/>
        <end position="869"/>
    </location>
</feature>
<evidence type="ECO:0000256" key="1">
    <source>
        <dbReference type="ARBA" id="ARBA00004127"/>
    </source>
</evidence>
<dbReference type="Proteomes" id="UP000188268">
    <property type="component" value="Unassembled WGS sequence"/>
</dbReference>
<dbReference type="OMA" id="QSYYWCP"/>
<evidence type="ECO:0000256" key="5">
    <source>
        <dbReference type="ARBA" id="ARBA00022989"/>
    </source>
</evidence>
<organism evidence="12 13">
    <name type="scientific">Corchorus capsularis</name>
    <name type="common">Jute</name>
    <dbReference type="NCBI Taxonomy" id="210143"/>
    <lineage>
        <taxon>Eukaryota</taxon>
        <taxon>Viridiplantae</taxon>
        <taxon>Streptophyta</taxon>
        <taxon>Embryophyta</taxon>
        <taxon>Tracheophyta</taxon>
        <taxon>Spermatophyta</taxon>
        <taxon>Magnoliopsida</taxon>
        <taxon>eudicotyledons</taxon>
        <taxon>Gunneridae</taxon>
        <taxon>Pentapetalae</taxon>
        <taxon>rosids</taxon>
        <taxon>malvids</taxon>
        <taxon>Malvales</taxon>
        <taxon>Malvaceae</taxon>
        <taxon>Grewioideae</taxon>
        <taxon>Apeibeae</taxon>
        <taxon>Corchorus</taxon>
    </lineage>
</organism>
<feature type="transmembrane region" description="Helical" evidence="11">
    <location>
        <begin position="365"/>
        <end position="385"/>
    </location>
</feature>
<feature type="transmembrane region" description="Helical" evidence="11">
    <location>
        <begin position="238"/>
        <end position="255"/>
    </location>
</feature>
<evidence type="ECO:0000256" key="3">
    <source>
        <dbReference type="ARBA" id="ARBA00022679"/>
    </source>
</evidence>
<sequence>MSNSPYILVLDCDMYCNDPTSARQAMCCHLDPKISPSLAFVQFPQTFRNISKDDIYDSEIRYIFKIQWQGLDGLRGPVLSGTNFYIKREALLGNSSQDGNVDLMALKRSFGPSNEFIKTLRRDFKPSFFNDGKSSSMLLEEAKFLASCSYQDQTTWGTEANLLIQGSRWTSGITEVAISKFCPLIYGLRRMSLLQSLAYAELAFWPLLYSLSSWGFAIIPQLCLLNGIPLYPEVSDPYFRIFLFIFISSLAKNLYEILMSGGGIRTWNNERRIWMIKTVTSFSYGFLDSIMNKLGLGEASFLPTNKVADDEVVKRYEMGIFDFRAPTIFLVPLVTIILVNIASFVGGVVRVMFMDSFGDWKKMVGQISLSFYILMVNYAVIEGMVIRKDKASIPKSVTLLSVVFSVLIFQAYLWKPISRKTFPERLLQEKLPGIDVFICTADPKKEPPLEVMNTVLSAMALDYPTGKLSVYVSDDGGSALTLHAMKEAWIFAKSWLPFCKKFGVKTRCPKVYFSRYEDECLGQKDGYEEELEKIKQKYKSFEEHVKKAESDSEMLEETRCKSNSKNYPAHVEVIQDEISNTSTETNQAKMPLLVYVSREKSPTYPHHFKAGALNVLLRVSSIISNSPYILVLDCDMRCNDPTSALQAMCFHLDPKLSPNLAFVQFPQKFHNLSKKDIYDGQLRSTFSVRWPGMDGLQGPMLSGTGFYLNRKALFGDIVQEDIDTIQLKQHFGPSNELLKSLRQNNHQNSVSSYWFMIFSYIFVMSQLKHLEEVLSTGDPIRTWWNEQRIWMMKALIFYTIGSVNAMLKLFGLREANFVPTNKVADDEQVSFYQKGIFNFQASTIVLAPLVTLVTLNMISFAGGVARVIIKGNWNEMFGQIVLSFYILMAHYPIIEGMLLRKDNGRIPYSVILLSLALSTSFLCLGSLILVMS</sequence>
<dbReference type="InterPro" id="IPR005150">
    <property type="entry name" value="Cellulose_synth"/>
</dbReference>
<evidence type="ECO:0000256" key="10">
    <source>
        <dbReference type="SAM" id="Coils"/>
    </source>
</evidence>
<feature type="transmembrane region" description="Helical" evidence="11">
    <location>
        <begin position="197"/>
        <end position="218"/>
    </location>
</feature>
<dbReference type="PANTHER" id="PTHR13301">
    <property type="entry name" value="X-BOX TRANSCRIPTION FACTOR-RELATED"/>
    <property type="match status" value="1"/>
</dbReference>
<keyword evidence="7" id="KW-0961">Cell wall biogenesis/degradation</keyword>
<feature type="binding site" evidence="8">
    <location>
        <position position="446"/>
    </location>
    <ligand>
        <name>UDP-alpha-D-glucose</name>
        <dbReference type="ChEBI" id="CHEBI:58885"/>
    </ligand>
</feature>
<protein>
    <submittedName>
        <fullName evidence="12">Cellulose synthase</fullName>
    </submittedName>
</protein>
<feature type="transmembrane region" description="Helical" evidence="11">
    <location>
        <begin position="397"/>
        <end position="414"/>
    </location>
</feature>
<feature type="binding site" evidence="8">
    <location>
        <position position="475"/>
    </location>
    <ligand>
        <name>UDP-alpha-D-glucose</name>
        <dbReference type="ChEBI" id="CHEBI:58885"/>
    </ligand>
</feature>
<evidence type="ECO:0000313" key="12">
    <source>
        <dbReference type="EMBL" id="OMO54788.1"/>
    </source>
</evidence>
<comment type="subcellular location">
    <subcellularLocation>
        <location evidence="1">Endomembrane system</location>
        <topology evidence="1">Multi-pass membrane protein</topology>
    </subcellularLocation>
</comment>
<dbReference type="GO" id="GO:0016020">
    <property type="term" value="C:membrane"/>
    <property type="evidence" value="ECO:0007669"/>
    <property type="project" value="InterPro"/>
</dbReference>
<keyword evidence="10" id="KW-0175">Coiled coil</keyword>
<feature type="transmembrane region" description="Helical" evidence="11">
    <location>
        <begin position="906"/>
        <end position="930"/>
    </location>
</feature>
<feature type="binding site" evidence="9">
    <location>
        <position position="609"/>
    </location>
    <ligand>
        <name>Mn(2+)</name>
        <dbReference type="ChEBI" id="CHEBI:29035"/>
    </ligand>
</feature>
<dbReference type="AlphaFoldDB" id="A0A1R3G9L1"/>
<reference evidence="12 13" key="1">
    <citation type="submission" date="2013-09" db="EMBL/GenBank/DDBJ databases">
        <title>Corchorus capsularis genome sequencing.</title>
        <authorList>
            <person name="Alam M."/>
            <person name="Haque M.S."/>
            <person name="Islam M.S."/>
            <person name="Emdad E.M."/>
            <person name="Islam M.M."/>
            <person name="Ahmed B."/>
            <person name="Halim A."/>
            <person name="Hossen Q.M.M."/>
            <person name="Hossain M.Z."/>
            <person name="Ahmed R."/>
            <person name="Khan M.M."/>
            <person name="Islam R."/>
            <person name="Rashid M.M."/>
            <person name="Khan S.A."/>
            <person name="Rahman M.S."/>
            <person name="Alam M."/>
        </authorList>
    </citation>
    <scope>NUCLEOTIDE SEQUENCE [LARGE SCALE GENOMIC DNA]</scope>
    <source>
        <strain evidence="13">cv. CVL-1</strain>
        <tissue evidence="12">Whole seedling</tissue>
    </source>
</reference>
<feature type="transmembrane region" description="Helical" evidence="11">
    <location>
        <begin position="876"/>
        <end position="894"/>
    </location>
</feature>
<evidence type="ECO:0000256" key="2">
    <source>
        <dbReference type="ARBA" id="ARBA00022676"/>
    </source>
</evidence>
<keyword evidence="13" id="KW-1185">Reference proteome</keyword>
<keyword evidence="5 11" id="KW-1133">Transmembrane helix</keyword>
<accession>A0A1R3G9L1</accession>
<dbReference type="Gene3D" id="3.90.550.10">
    <property type="entry name" value="Spore Coat Polysaccharide Biosynthesis Protein SpsA, Chain A"/>
    <property type="match status" value="3"/>
</dbReference>
<comment type="caution">
    <text evidence="12">The sequence shown here is derived from an EMBL/GenBank/DDBJ whole genome shotgun (WGS) entry which is preliminary data.</text>
</comment>
<gene>
    <name evidence="12" type="ORF">CCACVL1_27569</name>
</gene>
<evidence type="ECO:0000256" key="4">
    <source>
        <dbReference type="ARBA" id="ARBA00022692"/>
    </source>
</evidence>
<dbReference type="GO" id="GO:0012505">
    <property type="term" value="C:endomembrane system"/>
    <property type="evidence" value="ECO:0007669"/>
    <property type="project" value="UniProtKB-SubCell"/>
</dbReference>
<keyword evidence="4 11" id="KW-0812">Transmembrane</keyword>
<dbReference type="EMBL" id="AWWV01014879">
    <property type="protein sequence ID" value="OMO54788.1"/>
    <property type="molecule type" value="Genomic_DNA"/>
</dbReference>
<evidence type="ECO:0000256" key="11">
    <source>
        <dbReference type="SAM" id="Phobius"/>
    </source>
</evidence>
<evidence type="ECO:0000256" key="8">
    <source>
        <dbReference type="PIRSR" id="PIRSR605150-2"/>
    </source>
</evidence>
<keyword evidence="2" id="KW-0328">Glycosyltransferase</keyword>
<evidence type="ECO:0000256" key="6">
    <source>
        <dbReference type="ARBA" id="ARBA00023136"/>
    </source>
</evidence>
<dbReference type="OrthoDB" id="72851at2759"/>
<feature type="transmembrane region" description="Helical" evidence="11">
    <location>
        <begin position="328"/>
        <end position="353"/>
    </location>
</feature>
<dbReference type="GO" id="GO:0030244">
    <property type="term" value="P:cellulose biosynthetic process"/>
    <property type="evidence" value="ECO:0007669"/>
    <property type="project" value="InterPro"/>
</dbReference>
<dbReference type="Gramene" id="OMO54788">
    <property type="protein sequence ID" value="OMO54788"/>
    <property type="gene ID" value="CCACVL1_27569"/>
</dbReference>
<feature type="binding site" evidence="8">
    <location>
        <position position="445"/>
    </location>
    <ligand>
        <name>UDP-alpha-D-glucose</name>
        <dbReference type="ChEBI" id="CHEBI:58885"/>
    </ligand>
</feature>
<dbReference type="SUPFAM" id="SSF53448">
    <property type="entry name" value="Nucleotide-diphospho-sugar transferases"/>
    <property type="match status" value="1"/>
</dbReference>
<keyword evidence="3" id="KW-0808">Transferase</keyword>
<evidence type="ECO:0000313" key="13">
    <source>
        <dbReference type="Proteomes" id="UP000188268"/>
    </source>
</evidence>